<dbReference type="InterPro" id="IPR006034">
    <property type="entry name" value="Asparaginase/glutaminase-like"/>
</dbReference>
<sequence>MKKILMITTGGTIASKKSQHGLTPGITAEELLTYIPRVQEICQVDTLALFNLDSTNMTPKHWLKLARTIEEKYTTYDGFVICHGTDTLAYTAAALSYLIQNSVKPIVLTGSQKPIDMDSTDAKVNLLDSFIYACDDLSQEVVIVFDGKVIVGSRAKKVRAKSYNAFTSINFPYIAVILDQQIIRYIPTQPLVQPTKFYHQLQEDLITLKLTPGLDAKVLAFAFENYRCIILESFGVGGIPESLVASFYQLMNKYQKDRLVIVSSQVTNEGSDMTVYEVGKKVKQDFQLLEAYDMTFEAVVTKLMWLMAEYENIDDIRKYFYQTINHDSILNKKY</sequence>
<evidence type="ECO:0000313" key="13">
    <source>
        <dbReference type="Proteomes" id="UP000196074"/>
    </source>
</evidence>
<name>A0A1Y4R2S6_9ENTE</name>
<reference evidence="12" key="2">
    <citation type="journal article" date="2018" name="BMC Genomics">
        <title>Whole genome sequencing and function prediction of 133 gut anaerobes isolated from chicken caecum in pure cultures.</title>
        <authorList>
            <person name="Medvecky M."/>
            <person name="Cejkova D."/>
            <person name="Polansky O."/>
            <person name="Karasova D."/>
            <person name="Kubasova T."/>
            <person name="Cizek A."/>
            <person name="Rychlik I."/>
        </authorList>
    </citation>
    <scope>NUCLEOTIDE SEQUENCE</scope>
    <source>
        <strain evidence="12">An144</strain>
    </source>
</reference>
<gene>
    <name evidence="12" type="ORF">B5E88_00505</name>
    <name evidence="11" type="ORF">P7H47_01595</name>
</gene>
<dbReference type="Pfam" id="PF00710">
    <property type="entry name" value="Asparaginase"/>
    <property type="match status" value="1"/>
</dbReference>
<dbReference type="Gene3D" id="3.40.50.40">
    <property type="match status" value="1"/>
</dbReference>
<evidence type="ECO:0000256" key="1">
    <source>
        <dbReference type="ARBA" id="ARBA00010518"/>
    </source>
</evidence>
<dbReference type="FunFam" id="3.40.50.1170:FF:000001">
    <property type="entry name" value="L-asparaginase 2"/>
    <property type="match status" value="1"/>
</dbReference>
<comment type="similarity">
    <text evidence="1">Belongs to the asparaginase 1 family.</text>
</comment>
<dbReference type="EMBL" id="JARQBI010000003">
    <property type="protein sequence ID" value="MDT2795968.1"/>
    <property type="molecule type" value="Genomic_DNA"/>
</dbReference>
<evidence type="ECO:0000256" key="3">
    <source>
        <dbReference type="ARBA" id="ARBA00022801"/>
    </source>
</evidence>
<dbReference type="Proteomes" id="UP000196074">
    <property type="component" value="Unassembled WGS sequence"/>
</dbReference>
<evidence type="ECO:0000256" key="5">
    <source>
        <dbReference type="PIRSR" id="PIRSR001220-1"/>
    </source>
</evidence>
<feature type="binding site" evidence="6">
    <location>
        <position position="54"/>
    </location>
    <ligand>
        <name>substrate</name>
    </ligand>
</feature>
<dbReference type="AlphaFoldDB" id="A0A1Y4R2S6"/>
<evidence type="ECO:0000313" key="11">
    <source>
        <dbReference type="EMBL" id="MDT2795968.1"/>
    </source>
</evidence>
<dbReference type="InterPro" id="IPR006033">
    <property type="entry name" value="AsnA_fam"/>
</dbReference>
<evidence type="ECO:0000256" key="6">
    <source>
        <dbReference type="PIRSR" id="PIRSR001220-2"/>
    </source>
</evidence>
<feature type="active site" evidence="8">
    <location>
        <position position="85"/>
    </location>
</feature>
<dbReference type="InterPro" id="IPR027475">
    <property type="entry name" value="Asparaginase/glutaminase_AS2"/>
</dbReference>
<evidence type="ECO:0000256" key="8">
    <source>
        <dbReference type="PROSITE-ProRule" id="PRU10100"/>
    </source>
</evidence>
<dbReference type="InterPro" id="IPR041725">
    <property type="entry name" value="L-asparaginase_I"/>
</dbReference>
<dbReference type="PANTHER" id="PTHR11707:SF28">
    <property type="entry name" value="60 KDA LYSOPHOSPHOLIPASE"/>
    <property type="match status" value="1"/>
</dbReference>
<dbReference type="Proteomes" id="UP001255696">
    <property type="component" value="Unassembled WGS sequence"/>
</dbReference>
<comment type="caution">
    <text evidence="12">The sequence shown here is derived from an EMBL/GenBank/DDBJ whole genome shotgun (WGS) entry which is preliminary data.</text>
</comment>
<evidence type="ECO:0000256" key="7">
    <source>
        <dbReference type="PROSITE-ProRule" id="PRU10099"/>
    </source>
</evidence>
<dbReference type="CDD" id="cd08963">
    <property type="entry name" value="L-asparaginase_I"/>
    <property type="match status" value="1"/>
</dbReference>
<dbReference type="GO" id="GO:0006520">
    <property type="term" value="P:amino acid metabolic process"/>
    <property type="evidence" value="ECO:0007669"/>
    <property type="project" value="InterPro"/>
</dbReference>
<dbReference type="PANTHER" id="PTHR11707">
    <property type="entry name" value="L-ASPARAGINASE"/>
    <property type="match status" value="1"/>
</dbReference>
<dbReference type="PROSITE" id="PS51732">
    <property type="entry name" value="ASN_GLN_ASE_3"/>
    <property type="match status" value="1"/>
</dbReference>
<dbReference type="GO" id="GO:0004067">
    <property type="term" value="F:asparaginase activity"/>
    <property type="evidence" value="ECO:0007669"/>
    <property type="project" value="UniProtKB-UniRule"/>
</dbReference>
<evidence type="ECO:0000259" key="9">
    <source>
        <dbReference type="Pfam" id="PF00710"/>
    </source>
</evidence>
<proteinExistence type="inferred from homology"/>
<organism evidence="12 13">
    <name type="scientific">Enterococcus cecorum</name>
    <dbReference type="NCBI Taxonomy" id="44008"/>
    <lineage>
        <taxon>Bacteria</taxon>
        <taxon>Bacillati</taxon>
        <taxon>Bacillota</taxon>
        <taxon>Bacilli</taxon>
        <taxon>Lactobacillales</taxon>
        <taxon>Enterococcaceae</taxon>
        <taxon>Enterococcus</taxon>
    </lineage>
</organism>
<dbReference type="SUPFAM" id="SSF53774">
    <property type="entry name" value="Glutaminase/Asparaginase"/>
    <property type="match status" value="1"/>
</dbReference>
<dbReference type="InterPro" id="IPR040919">
    <property type="entry name" value="Asparaginase_C"/>
</dbReference>
<feature type="active site" evidence="7">
    <location>
        <position position="12"/>
    </location>
</feature>
<dbReference type="InterPro" id="IPR036152">
    <property type="entry name" value="Asp/glu_Ase-like_sf"/>
</dbReference>
<keyword evidence="3" id="KW-0378">Hydrolase</keyword>
<dbReference type="Pfam" id="PF17763">
    <property type="entry name" value="Asparaginase_C"/>
    <property type="match status" value="1"/>
</dbReference>
<dbReference type="PIRSF" id="PIRSF001220">
    <property type="entry name" value="L-ASNase_gatD"/>
    <property type="match status" value="1"/>
</dbReference>
<dbReference type="InterPro" id="IPR027474">
    <property type="entry name" value="L-asparaginase_N"/>
</dbReference>
<dbReference type="PROSITE" id="PS00917">
    <property type="entry name" value="ASN_GLN_ASE_2"/>
    <property type="match status" value="1"/>
</dbReference>
<evidence type="ECO:0000259" key="10">
    <source>
        <dbReference type="Pfam" id="PF17763"/>
    </source>
</evidence>
<dbReference type="EC" id="3.5.1.1" evidence="2"/>
<evidence type="ECO:0000256" key="4">
    <source>
        <dbReference type="ARBA" id="ARBA00049366"/>
    </source>
</evidence>
<evidence type="ECO:0000313" key="12">
    <source>
        <dbReference type="EMBL" id="OUQ11849.1"/>
    </source>
</evidence>
<feature type="domain" description="Asparaginase/glutaminase C-terminal" evidence="10">
    <location>
        <begin position="208"/>
        <end position="320"/>
    </location>
</feature>
<dbReference type="InterPro" id="IPR037152">
    <property type="entry name" value="L-asparaginase_N_sf"/>
</dbReference>
<feature type="active site" description="O-isoaspartyl threonine intermediate" evidence="5">
    <location>
        <position position="12"/>
    </location>
</feature>
<dbReference type="SFLD" id="SFLDS00057">
    <property type="entry name" value="Glutaminase/Asparaginase"/>
    <property type="match status" value="1"/>
</dbReference>
<feature type="binding site" evidence="6">
    <location>
        <begin position="85"/>
        <end position="86"/>
    </location>
    <ligand>
        <name>substrate</name>
    </ligand>
</feature>
<reference evidence="11" key="3">
    <citation type="submission" date="2023-03" db="EMBL/GenBank/DDBJ databases">
        <authorList>
            <person name="Shen W."/>
            <person name="Cai J."/>
        </authorList>
    </citation>
    <scope>NUCLEOTIDE SEQUENCE</scope>
    <source>
        <strain evidence="11">B245-2</strain>
    </source>
</reference>
<dbReference type="InterPro" id="IPR020827">
    <property type="entry name" value="Asparaginase/glutaminase_AS1"/>
</dbReference>
<evidence type="ECO:0000256" key="2">
    <source>
        <dbReference type="ARBA" id="ARBA00012920"/>
    </source>
</evidence>
<reference evidence="13" key="1">
    <citation type="submission" date="2017-04" db="EMBL/GenBank/DDBJ databases">
        <title>Function of individual gut microbiota members based on whole genome sequencing of pure cultures obtained from chicken caecum.</title>
        <authorList>
            <person name="Medvecky M."/>
            <person name="Cejkova D."/>
            <person name="Polansky O."/>
            <person name="Karasova D."/>
            <person name="Kubasova T."/>
            <person name="Cizek A."/>
            <person name="Rychlik I."/>
        </authorList>
    </citation>
    <scope>NUCLEOTIDE SEQUENCE [LARGE SCALE GENOMIC DNA]</scope>
    <source>
        <strain evidence="13">An144</strain>
    </source>
</reference>
<feature type="domain" description="L-asparaginase N-terminal" evidence="9">
    <location>
        <begin position="3"/>
        <end position="182"/>
    </location>
</feature>
<dbReference type="InterPro" id="IPR027473">
    <property type="entry name" value="L-asparaginase_C"/>
</dbReference>
<dbReference type="RefSeq" id="WP_047241926.1">
    <property type="nucleotide sequence ID" value="NZ_CP010059.1"/>
</dbReference>
<dbReference type="SMART" id="SM00870">
    <property type="entry name" value="Asparaginase"/>
    <property type="match status" value="1"/>
</dbReference>
<dbReference type="PIRSF" id="PIRSF500176">
    <property type="entry name" value="L_ASNase"/>
    <property type="match status" value="1"/>
</dbReference>
<dbReference type="EMBL" id="NFLC01000001">
    <property type="protein sequence ID" value="OUQ11849.1"/>
    <property type="molecule type" value="Genomic_DNA"/>
</dbReference>
<comment type="catalytic activity">
    <reaction evidence="4">
        <text>L-asparagine + H2O = L-aspartate + NH4(+)</text>
        <dbReference type="Rhea" id="RHEA:21016"/>
        <dbReference type="ChEBI" id="CHEBI:15377"/>
        <dbReference type="ChEBI" id="CHEBI:28938"/>
        <dbReference type="ChEBI" id="CHEBI:29991"/>
        <dbReference type="ChEBI" id="CHEBI:58048"/>
        <dbReference type="EC" id="3.5.1.1"/>
    </reaction>
</comment>
<dbReference type="NCBIfam" id="TIGR00519">
    <property type="entry name" value="asnASE_I"/>
    <property type="match status" value="1"/>
</dbReference>
<dbReference type="Gene3D" id="3.40.50.1170">
    <property type="entry name" value="L-asparaginase, N-terminal domain"/>
    <property type="match status" value="1"/>
</dbReference>
<dbReference type="PRINTS" id="PR00139">
    <property type="entry name" value="ASNGLNASE"/>
</dbReference>
<protein>
    <recommendedName>
        <fullName evidence="2">asparaginase</fullName>
        <ecNumber evidence="2">3.5.1.1</ecNumber>
    </recommendedName>
</protein>
<accession>A0A1Y4R2S6</accession>
<dbReference type="PROSITE" id="PS00144">
    <property type="entry name" value="ASN_GLN_ASE_1"/>
    <property type="match status" value="1"/>
</dbReference>